<dbReference type="Proteomes" id="UP001642520">
    <property type="component" value="Unassembled WGS sequence"/>
</dbReference>
<keyword evidence="1" id="KW-0812">Transmembrane</keyword>
<reference evidence="2 3" key="1">
    <citation type="submission" date="2024-08" db="EMBL/GenBank/DDBJ databases">
        <authorList>
            <person name="Will J Nash"/>
            <person name="Angela Man"/>
            <person name="Seanna McTaggart"/>
            <person name="Kendall Baker"/>
            <person name="Tom Barker"/>
            <person name="Leah Catchpole"/>
            <person name="Alex Durrant"/>
            <person name="Karim Gharbi"/>
            <person name="Naomi Irish"/>
            <person name="Gemy Kaithakottil"/>
            <person name="Debby Ku"/>
            <person name="Aaliyah Providence"/>
            <person name="Felix Shaw"/>
            <person name="David Swarbreck"/>
            <person name="Chris Watkins"/>
            <person name="Ann M. McCartney"/>
            <person name="Giulio Formenti"/>
            <person name="Alice Mouton"/>
            <person name="Noel Vella"/>
            <person name="Bjorn M von Reumont"/>
            <person name="Adriana Vella"/>
            <person name="Wilfried Haerty"/>
        </authorList>
    </citation>
    <scope>NUCLEOTIDE SEQUENCE [LARGE SCALE GENOMIC DNA]</scope>
</reference>
<evidence type="ECO:0000313" key="3">
    <source>
        <dbReference type="Proteomes" id="UP001642520"/>
    </source>
</evidence>
<accession>A0ABP1NPJ4</accession>
<evidence type="ECO:0000256" key="1">
    <source>
        <dbReference type="SAM" id="Phobius"/>
    </source>
</evidence>
<keyword evidence="1" id="KW-1133">Transmembrane helix</keyword>
<gene>
    <name evidence="2" type="ORF">XYLVIOL_LOCUS5807</name>
</gene>
<protein>
    <submittedName>
        <fullName evidence="2">Uncharacterized protein</fullName>
    </submittedName>
</protein>
<comment type="caution">
    <text evidence="2">The sequence shown here is derived from an EMBL/GenBank/DDBJ whole genome shotgun (WGS) entry which is preliminary data.</text>
</comment>
<dbReference type="EMBL" id="CAXAJV020001293">
    <property type="protein sequence ID" value="CAL7942956.1"/>
    <property type="molecule type" value="Genomic_DNA"/>
</dbReference>
<proteinExistence type="predicted"/>
<feature type="transmembrane region" description="Helical" evidence="1">
    <location>
        <begin position="510"/>
        <end position="527"/>
    </location>
</feature>
<sequence>MENNEMETKIEEDVSSIVSLTPLDDSLCLQQPLAPTTTCSVESSLCLEPLIEICQNQSPPDVEFEIHTNSESDVAPSYKLSKRRENVALARRASNKRKFKGLYTRAHYFRRCLFGKRSCVDVKKAVKVKPLFRERFQESDRSTEEFQRLPRRSSIEKSSKSRIKGRYLETYLKREDNWMRRMIDGLFEKPVTFSTSKLFDRLLSNRQISLRRARYAEKILVQSVEFIAVRLRSDIVKQIGQGCSTRVANTVESKSRIDKRLYFKGRYFQRMFWRNVGRLLNCIKGIWSSKNVSSRNRRRSSAMLKMKGRYLETYLLENTFPGLHNFTDRFSITRSNVVSPKTKFFVRTRYVERILKKHFESLGLIIGYIRCQVLQSISDSSIVSPNCISLKARQNDASCVLPVKKDDVFSNLIRCFKDFISTEVFHRGSRRLSRSSRGSVSVNSWSLSSTWRSYLFNWLPLKFARESTDRTINEKKIIQDNDRDGRRLSFVPTILYEELTNRIGVDFTRLVAYAFVPCTSIILLYIYKKNSFI</sequence>
<keyword evidence="1" id="KW-0472">Membrane</keyword>
<organism evidence="2 3">
    <name type="scientific">Xylocopa violacea</name>
    <name type="common">Violet carpenter bee</name>
    <name type="synonym">Apis violacea</name>
    <dbReference type="NCBI Taxonomy" id="135666"/>
    <lineage>
        <taxon>Eukaryota</taxon>
        <taxon>Metazoa</taxon>
        <taxon>Ecdysozoa</taxon>
        <taxon>Arthropoda</taxon>
        <taxon>Hexapoda</taxon>
        <taxon>Insecta</taxon>
        <taxon>Pterygota</taxon>
        <taxon>Neoptera</taxon>
        <taxon>Endopterygota</taxon>
        <taxon>Hymenoptera</taxon>
        <taxon>Apocrita</taxon>
        <taxon>Aculeata</taxon>
        <taxon>Apoidea</taxon>
        <taxon>Anthophila</taxon>
        <taxon>Apidae</taxon>
        <taxon>Xylocopa</taxon>
        <taxon>Xylocopa</taxon>
    </lineage>
</organism>
<name>A0ABP1NPJ4_XYLVO</name>
<evidence type="ECO:0000313" key="2">
    <source>
        <dbReference type="EMBL" id="CAL7942956.1"/>
    </source>
</evidence>
<keyword evidence="3" id="KW-1185">Reference proteome</keyword>